<evidence type="ECO:0000313" key="3">
    <source>
        <dbReference type="Proteomes" id="UP000468443"/>
    </source>
</evidence>
<proteinExistence type="predicted"/>
<dbReference type="Proteomes" id="UP000468443">
    <property type="component" value="Unassembled WGS sequence"/>
</dbReference>
<protein>
    <submittedName>
        <fullName evidence="2">Pyridoxamine 5'-phosphate oxidase family protein</fullName>
    </submittedName>
</protein>
<sequence>MGRPSAVISESHREFISQQKIFFVATATADGKINLSPKGIDTFRVADPNRVLWLNLTGSGNETAAHVLHSGRMTIMFCAFEGPPNILRLYGQARVLHPEDPEFGSLLSLFPDIPGTRQIFEMEVELVQTSCGMGVPLMEFKGNRKELIQWAREKGEEGLREYRSKKNTTSLDGLPTGTVGL</sequence>
<comment type="caution">
    <text evidence="2">The sequence shown here is derived from an EMBL/GenBank/DDBJ whole genome shotgun (WGS) entry which is preliminary data.</text>
</comment>
<reference evidence="2 3" key="1">
    <citation type="submission" date="2020-01" db="EMBL/GenBank/DDBJ databases">
        <title>Muriicola jejuensis KCTC 22299.</title>
        <authorList>
            <person name="Wang G."/>
        </authorList>
    </citation>
    <scope>NUCLEOTIDE SEQUENCE [LARGE SCALE GENOMIC DNA]</scope>
    <source>
        <strain evidence="2 3">KCTC 22299</strain>
    </source>
</reference>
<name>A0A6P0U7P6_9FLAO</name>
<dbReference type="PANTHER" id="PTHR39336">
    <property type="entry name" value="PYRIDOXAMINE PHOSPHATE OXIDASE FAMILY PROTEIN (AFU_ORTHOLOGUE AFUA_6G11440)"/>
    <property type="match status" value="1"/>
</dbReference>
<dbReference type="SUPFAM" id="SSF50475">
    <property type="entry name" value="FMN-binding split barrel"/>
    <property type="match status" value="1"/>
</dbReference>
<dbReference type="EMBL" id="JAABOP010000001">
    <property type="protein sequence ID" value="NER09155.1"/>
    <property type="molecule type" value="Genomic_DNA"/>
</dbReference>
<dbReference type="PANTHER" id="PTHR39336:SF1">
    <property type="entry name" value="PYRIDOXAMINE PHOSPHATE OXIDASE FAMILY PROTEIN (AFU_ORTHOLOGUE AFUA_6G11440)"/>
    <property type="match status" value="1"/>
</dbReference>
<dbReference type="InterPro" id="IPR012349">
    <property type="entry name" value="Split_barrel_FMN-bd"/>
</dbReference>
<evidence type="ECO:0000313" key="2">
    <source>
        <dbReference type="EMBL" id="NER09155.1"/>
    </source>
</evidence>
<accession>A0A6P0U7P6</accession>
<dbReference type="Gene3D" id="2.30.110.10">
    <property type="entry name" value="Electron Transport, Fmn-binding Protein, Chain A"/>
    <property type="match status" value="1"/>
</dbReference>
<dbReference type="Pfam" id="PF01243">
    <property type="entry name" value="PNPOx_N"/>
    <property type="match status" value="1"/>
</dbReference>
<dbReference type="InterPro" id="IPR011576">
    <property type="entry name" value="Pyridox_Oxase_N"/>
</dbReference>
<dbReference type="RefSeq" id="WP_163691227.1">
    <property type="nucleotide sequence ID" value="NZ_FXTW01000001.1"/>
</dbReference>
<gene>
    <name evidence="2" type="ORF">GWK09_01375</name>
</gene>
<feature type="domain" description="Pyridoxamine 5'-phosphate oxidase N-terminal" evidence="1">
    <location>
        <begin position="9"/>
        <end position="131"/>
    </location>
</feature>
<dbReference type="AlphaFoldDB" id="A0A6P0U7P6"/>
<keyword evidence="3" id="KW-1185">Reference proteome</keyword>
<organism evidence="2 3">
    <name type="scientific">Muriicola jejuensis</name>
    <dbReference type="NCBI Taxonomy" id="504488"/>
    <lineage>
        <taxon>Bacteria</taxon>
        <taxon>Pseudomonadati</taxon>
        <taxon>Bacteroidota</taxon>
        <taxon>Flavobacteriia</taxon>
        <taxon>Flavobacteriales</taxon>
        <taxon>Flavobacteriaceae</taxon>
        <taxon>Muriicola</taxon>
    </lineage>
</organism>
<evidence type="ECO:0000259" key="1">
    <source>
        <dbReference type="Pfam" id="PF01243"/>
    </source>
</evidence>